<dbReference type="Proteomes" id="UP000315403">
    <property type="component" value="Unassembled WGS sequence"/>
</dbReference>
<dbReference type="AlphaFoldDB" id="A0A543PZY8"/>
<name>A0A543PZY8_ACITH</name>
<proteinExistence type="predicted"/>
<evidence type="ECO:0000313" key="3">
    <source>
        <dbReference type="Proteomes" id="UP000315403"/>
    </source>
</evidence>
<organism evidence="2 3">
    <name type="scientific">Acidithiobacillus thiooxidans ATCC 19377</name>
    <dbReference type="NCBI Taxonomy" id="637390"/>
    <lineage>
        <taxon>Bacteria</taxon>
        <taxon>Pseudomonadati</taxon>
        <taxon>Pseudomonadota</taxon>
        <taxon>Acidithiobacillia</taxon>
        <taxon>Acidithiobacillales</taxon>
        <taxon>Acidithiobacillaceae</taxon>
        <taxon>Acidithiobacillus</taxon>
    </lineage>
</organism>
<dbReference type="EMBL" id="SZUV01000003">
    <property type="protein sequence ID" value="TQN49645.1"/>
    <property type="molecule type" value="Genomic_DNA"/>
</dbReference>
<accession>A0A543PZY8</accession>
<reference evidence="2 3" key="1">
    <citation type="submission" date="2019-03" db="EMBL/GenBank/DDBJ databases">
        <title>New insights into Acidothiobacillus thiooxidans sulfur metabolism through coupled gene expression, solution geochemistry, microscopy and spectroscopy analyses.</title>
        <authorList>
            <person name="Camacho D."/>
            <person name="Frazao R."/>
            <person name="Fouillen A."/>
            <person name="Nanci A."/>
            <person name="Lang B.F."/>
            <person name="Apte S.C."/>
            <person name="Baron C."/>
            <person name="Warren L.A."/>
        </authorList>
    </citation>
    <scope>NUCLEOTIDE SEQUENCE [LARGE SCALE GENOMIC DNA]</scope>
    <source>
        <strain evidence="2 3">ATCC 19377</strain>
    </source>
</reference>
<evidence type="ECO:0000259" key="1">
    <source>
        <dbReference type="Pfam" id="PF12760"/>
    </source>
</evidence>
<gene>
    <name evidence="2" type="ORF">DLNHIDIE_03054</name>
</gene>
<dbReference type="InterPro" id="IPR024442">
    <property type="entry name" value="Transposase_Zn_ribbon"/>
</dbReference>
<feature type="domain" description="Transposase zinc-ribbon" evidence="1">
    <location>
        <begin position="22"/>
        <end position="51"/>
    </location>
</feature>
<comment type="caution">
    <text evidence="2">The sequence shown here is derived from an EMBL/GenBank/DDBJ whole genome shotgun (WGS) entry which is preliminary data.</text>
</comment>
<evidence type="ECO:0000313" key="2">
    <source>
        <dbReference type="EMBL" id="TQN49645.1"/>
    </source>
</evidence>
<dbReference type="Pfam" id="PF12760">
    <property type="entry name" value="Zn_ribbon_IS1595"/>
    <property type="match status" value="1"/>
</dbReference>
<sequence length="53" mass="6034">MAMNRVQFQKGLSLPDFLQRYGTEEQCATALESSRWPNGFQCPKCDGTRHSVL</sequence>
<protein>
    <recommendedName>
        <fullName evidence="1">Transposase zinc-ribbon domain-containing protein</fullName>
    </recommendedName>
</protein>